<evidence type="ECO:0000256" key="2">
    <source>
        <dbReference type="ARBA" id="ARBA00007430"/>
    </source>
</evidence>
<protein>
    <submittedName>
        <fullName evidence="9">Oligosaccharide flippase family protein</fullName>
    </submittedName>
</protein>
<feature type="compositionally biased region" description="Low complexity" evidence="7">
    <location>
        <begin position="10"/>
        <end position="30"/>
    </location>
</feature>
<proteinExistence type="inferred from homology"/>
<dbReference type="EMBL" id="CP089982">
    <property type="protein sequence ID" value="WXA92833.1"/>
    <property type="molecule type" value="Genomic_DNA"/>
</dbReference>
<gene>
    <name evidence="9" type="ORF">LZC95_41095</name>
</gene>
<dbReference type="Proteomes" id="UP001379533">
    <property type="component" value="Chromosome"/>
</dbReference>
<reference evidence="9 10" key="1">
    <citation type="submission" date="2021-12" db="EMBL/GenBank/DDBJ databases">
        <title>Discovery of the Pendulisporaceae a myxobacterial family with distinct sporulation behavior and unique specialized metabolism.</title>
        <authorList>
            <person name="Garcia R."/>
            <person name="Popoff A."/>
            <person name="Bader C.D."/>
            <person name="Loehr J."/>
            <person name="Walesch S."/>
            <person name="Walt C."/>
            <person name="Boldt J."/>
            <person name="Bunk B."/>
            <person name="Haeckl F.J.F.P.J."/>
            <person name="Gunesch A.P."/>
            <person name="Birkelbach J."/>
            <person name="Nuebel U."/>
            <person name="Pietschmann T."/>
            <person name="Bach T."/>
            <person name="Mueller R."/>
        </authorList>
    </citation>
    <scope>NUCLEOTIDE SEQUENCE [LARGE SCALE GENOMIC DNA]</scope>
    <source>
        <strain evidence="9 10">MSr12523</strain>
    </source>
</reference>
<dbReference type="PANTHER" id="PTHR30250:SF10">
    <property type="entry name" value="LIPOPOLYSACCHARIDE BIOSYNTHESIS PROTEIN WZXC"/>
    <property type="match status" value="1"/>
</dbReference>
<comment type="similarity">
    <text evidence="2">Belongs to the polysaccharide synthase family.</text>
</comment>
<evidence type="ECO:0000256" key="1">
    <source>
        <dbReference type="ARBA" id="ARBA00004651"/>
    </source>
</evidence>
<feature type="transmembrane region" description="Helical" evidence="8">
    <location>
        <begin position="489"/>
        <end position="511"/>
    </location>
</feature>
<evidence type="ECO:0000256" key="5">
    <source>
        <dbReference type="ARBA" id="ARBA00022989"/>
    </source>
</evidence>
<evidence type="ECO:0000256" key="3">
    <source>
        <dbReference type="ARBA" id="ARBA00022475"/>
    </source>
</evidence>
<feature type="transmembrane region" description="Helical" evidence="8">
    <location>
        <begin position="371"/>
        <end position="392"/>
    </location>
</feature>
<dbReference type="Pfam" id="PF13440">
    <property type="entry name" value="Polysacc_synt_3"/>
    <property type="match status" value="1"/>
</dbReference>
<feature type="transmembrane region" description="Helical" evidence="8">
    <location>
        <begin position="423"/>
        <end position="445"/>
    </location>
</feature>
<feature type="transmembrane region" description="Helical" evidence="8">
    <location>
        <begin position="334"/>
        <end position="359"/>
    </location>
</feature>
<keyword evidence="4 8" id="KW-0812">Transmembrane</keyword>
<evidence type="ECO:0000313" key="10">
    <source>
        <dbReference type="Proteomes" id="UP001379533"/>
    </source>
</evidence>
<keyword evidence="5 8" id="KW-1133">Transmembrane helix</keyword>
<dbReference type="InterPro" id="IPR050833">
    <property type="entry name" value="Poly_Biosynth_Transport"/>
</dbReference>
<dbReference type="PANTHER" id="PTHR30250">
    <property type="entry name" value="PST FAMILY PREDICTED COLANIC ACID TRANSPORTER"/>
    <property type="match status" value="1"/>
</dbReference>
<name>A0ABZ2K282_9BACT</name>
<evidence type="ECO:0000313" key="9">
    <source>
        <dbReference type="EMBL" id="WXA92833.1"/>
    </source>
</evidence>
<evidence type="ECO:0000256" key="6">
    <source>
        <dbReference type="ARBA" id="ARBA00023136"/>
    </source>
</evidence>
<feature type="transmembrane region" description="Helical" evidence="8">
    <location>
        <begin position="93"/>
        <end position="112"/>
    </location>
</feature>
<feature type="transmembrane region" description="Helical" evidence="8">
    <location>
        <begin position="57"/>
        <end position="81"/>
    </location>
</feature>
<evidence type="ECO:0000256" key="7">
    <source>
        <dbReference type="SAM" id="MobiDB-lite"/>
    </source>
</evidence>
<feature type="transmembrane region" description="Helical" evidence="8">
    <location>
        <begin position="399"/>
        <end position="417"/>
    </location>
</feature>
<keyword evidence="3" id="KW-1003">Cell membrane</keyword>
<organism evidence="9 10">
    <name type="scientific">Pendulispora brunnea</name>
    <dbReference type="NCBI Taxonomy" id="2905690"/>
    <lineage>
        <taxon>Bacteria</taxon>
        <taxon>Pseudomonadati</taxon>
        <taxon>Myxococcota</taxon>
        <taxon>Myxococcia</taxon>
        <taxon>Myxococcales</taxon>
        <taxon>Sorangiineae</taxon>
        <taxon>Pendulisporaceae</taxon>
        <taxon>Pendulispora</taxon>
    </lineage>
</organism>
<evidence type="ECO:0000256" key="8">
    <source>
        <dbReference type="SAM" id="Phobius"/>
    </source>
</evidence>
<feature type="region of interest" description="Disordered" evidence="7">
    <location>
        <begin position="1"/>
        <end position="39"/>
    </location>
</feature>
<keyword evidence="10" id="KW-1185">Reference proteome</keyword>
<dbReference type="RefSeq" id="WP_394843433.1">
    <property type="nucleotide sequence ID" value="NZ_CP089982.1"/>
</dbReference>
<feature type="transmembrane region" description="Helical" evidence="8">
    <location>
        <begin position="199"/>
        <end position="221"/>
    </location>
</feature>
<comment type="subcellular location">
    <subcellularLocation>
        <location evidence="1">Cell membrane</location>
        <topology evidence="1">Multi-pass membrane protein</topology>
    </subcellularLocation>
</comment>
<keyword evidence="6 8" id="KW-0472">Membrane</keyword>
<accession>A0ABZ2K282</accession>
<sequence length="536" mass="55687">MTATSSRPSNGASVNVTNATNANAAAGPSAGKRQGKGGGRLISAEPLTTKAVRGASWTIATSVGSRAIGLVGTLAITYFLVPEIIGEVSDASVLILSAMQLSTIGVGQYVIAKPNAGRDVAWHATVFHMALGLLAIGLVTLFRERFGGFLSAPTMARYVPGLALAAVFDRVAFMPERLLARDMQFRVIGLSRTVGEVTYSIASVALAFAGLGGMALVLANVARSILRCAMLCMAVDRREWLTPSPLSKVTTRAMLAFGLPFSVSASASFAARRWDNLLVSNFFGPTVLGEYNLAYNLADIPAVQVGEQIGDVLLPSFSHMGPAQRKRALVRSTALLALIVFPLAVGLGAVANTAVATLLRKEWHSVGPMLTLLAALSVARPVGWTIASYLVAREMTRPLMWLGLFQVASLLACIATIGRAGPLWTCVAVGVAFGAHALASMVVVARADNITVASLVMSCVGPLLACIPLVLAVIGARHGLAWLGEMPRGVGLAVEIIAGGLGYVGGAFLLARKTAADFLGLVRSALGRRAAGRSSA</sequence>
<evidence type="ECO:0000256" key="4">
    <source>
        <dbReference type="ARBA" id="ARBA00022692"/>
    </source>
</evidence>
<feature type="transmembrane region" description="Helical" evidence="8">
    <location>
        <begin position="124"/>
        <end position="143"/>
    </location>
</feature>
<feature type="transmembrane region" description="Helical" evidence="8">
    <location>
        <begin position="452"/>
        <end position="477"/>
    </location>
</feature>